<comment type="caution">
    <text evidence="2">The sequence shown here is derived from an EMBL/GenBank/DDBJ whole genome shotgun (WGS) entry which is preliminary data.</text>
</comment>
<dbReference type="AlphaFoldDB" id="A0AAV5WG75"/>
<evidence type="ECO:0000313" key="3">
    <source>
        <dbReference type="Proteomes" id="UP001432322"/>
    </source>
</evidence>
<reference evidence="2" key="1">
    <citation type="submission" date="2023-10" db="EMBL/GenBank/DDBJ databases">
        <title>Genome assembly of Pristionchus species.</title>
        <authorList>
            <person name="Yoshida K."/>
            <person name="Sommer R.J."/>
        </authorList>
    </citation>
    <scope>NUCLEOTIDE SEQUENCE</scope>
    <source>
        <strain evidence="2">RS5133</strain>
    </source>
</reference>
<keyword evidence="3" id="KW-1185">Reference proteome</keyword>
<dbReference type="EMBL" id="BTSY01000005">
    <property type="protein sequence ID" value="GMT29663.1"/>
    <property type="molecule type" value="Genomic_DNA"/>
</dbReference>
<sequence length="93" mass="10396">FSPVDLPSRQGEYAVSAAEQTAQSGAHATGSASNRSLLPSVHTRTHNYVLQPLQNRYIVLCTNFHAHYIFPTSSQLHLSYWTDARVQANVRKK</sequence>
<feature type="region of interest" description="Disordered" evidence="1">
    <location>
        <begin position="1"/>
        <end position="37"/>
    </location>
</feature>
<feature type="compositionally biased region" description="Polar residues" evidence="1">
    <location>
        <begin position="18"/>
        <end position="37"/>
    </location>
</feature>
<gene>
    <name evidence="2" type="ORF">PFISCL1PPCAC_20960</name>
</gene>
<accession>A0AAV5WG75</accession>
<proteinExistence type="predicted"/>
<evidence type="ECO:0000313" key="2">
    <source>
        <dbReference type="EMBL" id="GMT29663.1"/>
    </source>
</evidence>
<organism evidence="2 3">
    <name type="scientific">Pristionchus fissidentatus</name>
    <dbReference type="NCBI Taxonomy" id="1538716"/>
    <lineage>
        <taxon>Eukaryota</taxon>
        <taxon>Metazoa</taxon>
        <taxon>Ecdysozoa</taxon>
        <taxon>Nematoda</taxon>
        <taxon>Chromadorea</taxon>
        <taxon>Rhabditida</taxon>
        <taxon>Rhabditina</taxon>
        <taxon>Diplogasteromorpha</taxon>
        <taxon>Diplogasteroidea</taxon>
        <taxon>Neodiplogasteridae</taxon>
        <taxon>Pristionchus</taxon>
    </lineage>
</organism>
<protein>
    <submittedName>
        <fullName evidence="2">Uncharacterized protein</fullName>
    </submittedName>
</protein>
<feature type="non-terminal residue" evidence="2">
    <location>
        <position position="1"/>
    </location>
</feature>
<dbReference type="Proteomes" id="UP001432322">
    <property type="component" value="Unassembled WGS sequence"/>
</dbReference>
<name>A0AAV5WG75_9BILA</name>
<evidence type="ECO:0000256" key="1">
    <source>
        <dbReference type="SAM" id="MobiDB-lite"/>
    </source>
</evidence>